<feature type="binding site" evidence="20">
    <location>
        <position position="450"/>
    </location>
    <ligand>
        <name>Mg(2+)</name>
        <dbReference type="ChEBI" id="CHEBI:18420"/>
    </ligand>
</feature>
<evidence type="ECO:0000256" key="2">
    <source>
        <dbReference type="ARBA" id="ARBA00001946"/>
    </source>
</evidence>
<evidence type="ECO:0000256" key="9">
    <source>
        <dbReference type="ARBA" id="ARBA00022490"/>
    </source>
</evidence>
<dbReference type="GO" id="GO:0009401">
    <property type="term" value="P:phosphoenolpyruvate-dependent sugar phosphotransferase system"/>
    <property type="evidence" value="ECO:0007669"/>
    <property type="project" value="UniProtKB-KW"/>
</dbReference>
<dbReference type="AlphaFoldDB" id="H7EKQ6"/>
<keyword evidence="10 17" id="KW-0762">Sugar transport</keyword>
<dbReference type="PATRIC" id="fig|907348.3.peg.1485"/>
<dbReference type="GO" id="GO:0005737">
    <property type="term" value="C:cytoplasm"/>
    <property type="evidence" value="ECO:0007669"/>
    <property type="project" value="UniProtKB-SubCell"/>
</dbReference>
<feature type="active site" description="Proton donor" evidence="18">
    <location>
        <position position="521"/>
    </location>
</feature>
<dbReference type="EMBL" id="AGRW01000046">
    <property type="protein sequence ID" value="EIC01814.1"/>
    <property type="molecule type" value="Genomic_DNA"/>
</dbReference>
<comment type="caution">
    <text evidence="24">The sequence shown here is derived from an EMBL/GenBank/DDBJ whole genome shotgun (WGS) entry which is preliminary data.</text>
</comment>
<dbReference type="InterPro" id="IPR000121">
    <property type="entry name" value="PEP_util_C"/>
</dbReference>
<feature type="domain" description="PEP-utilising enzyme C-terminal" evidence="22">
    <location>
        <begin position="258"/>
        <end position="558"/>
    </location>
</feature>
<comment type="similarity">
    <text evidence="5 17">Belongs to the PEP-utilizing enzyme family.</text>
</comment>
<dbReference type="InterPro" id="IPR050499">
    <property type="entry name" value="PEP-utilizing_PTS_enzyme"/>
</dbReference>
<protein>
    <recommendedName>
        <fullName evidence="7 17">Phosphoenolpyruvate-protein phosphotransferase</fullName>
        <ecNumber evidence="6 17">2.7.3.9</ecNumber>
    </recommendedName>
    <alternativeName>
        <fullName evidence="16 17">Phosphotransferase system, enzyme I</fullName>
    </alternativeName>
</protein>
<evidence type="ECO:0000256" key="4">
    <source>
        <dbReference type="ARBA" id="ARBA00004496"/>
    </source>
</evidence>
<feature type="binding site" evidence="19">
    <location>
        <position position="484"/>
    </location>
    <ligand>
        <name>phosphoenolpyruvate</name>
        <dbReference type="ChEBI" id="CHEBI:58702"/>
    </ligand>
</feature>
<dbReference type="PANTHER" id="PTHR46244:SF3">
    <property type="entry name" value="PHOSPHOENOLPYRUVATE-PROTEIN PHOSPHOTRANSFERASE"/>
    <property type="match status" value="1"/>
</dbReference>
<keyword evidence="12 17" id="KW-0598">Phosphotransferase system</keyword>
<keyword evidence="15 17" id="KW-0460">Magnesium</keyword>
<dbReference type="Proteomes" id="UP000003571">
    <property type="component" value="Unassembled WGS sequence"/>
</dbReference>
<dbReference type="GO" id="GO:0016301">
    <property type="term" value="F:kinase activity"/>
    <property type="evidence" value="ECO:0007669"/>
    <property type="project" value="UniProtKB-KW"/>
</dbReference>
<evidence type="ECO:0000256" key="11">
    <source>
        <dbReference type="ARBA" id="ARBA00022679"/>
    </source>
</evidence>
<sequence length="575" mass="62948">MNLFLGTSASSGVGIGKAFVIPASEKRVIPQVGILPGDKKKELERFDNSVATVITQIAAQMDAVSDTSVPSNKVQKEIFETYFMMLNDPEFIKSVKKSFDENDYNIEFILNQKVEESAQMLRSSGNEYLAERAEDVIDVFGRVLDDLLDFHPFKIDSVPDGAVIVAKTMSPSDTIVLSKRKIAGLALVECGVSSHVAILARNYGIPAVFALDYSTQEIKNGETIIVDGDAGEVINSPDADSLREYEKKIEAERGRKEYLERFRDKPAQTKDGTKFNILANIGTVEEAEIAKNEGADGIGLFRTEFLFMTESKSEISQAHTRTTAFSEEGQYQAYKKVLQTMKGKPVTIRTLDAGGDKIISPADASSESEKNPLLGLRAIRQSLANPNQLKTQFRALFRAGVHGNLKIMLPLITSVEQVTAALKIAEKAKEELREEKIPFAEDVPIGIMVETAAAAIIADCLAKKSAFFSIGTNDLTQYTIGVDRENAAVAPLYDEFHLAVLRLIQRTVSEASSAGIPVSVCGEMASKNESVMVLAGMGIRNLSMSPTKISKVKELLSRFTVQELEGLSESKFNKF</sequence>
<evidence type="ECO:0000256" key="3">
    <source>
        <dbReference type="ARBA" id="ARBA00002728"/>
    </source>
</evidence>
<accession>H7EKQ6</accession>
<evidence type="ECO:0000256" key="7">
    <source>
        <dbReference type="ARBA" id="ARBA00016544"/>
    </source>
</evidence>
<evidence type="ECO:0000256" key="20">
    <source>
        <dbReference type="PIRSR" id="PIRSR000732-3"/>
    </source>
</evidence>
<keyword evidence="9 17" id="KW-0963">Cytoplasm</keyword>
<comment type="function">
    <text evidence="3 17">General (non sugar-specific) component of the phosphoenolpyruvate-dependent sugar phosphotransferase system (sugar PTS). This major carbohydrate active-transport system catalyzes the phosphorylation of incoming sugar substrates concomitantly with their translocation across the cell membrane. Enzyme I transfers the phosphoryl group from phosphoenolpyruvate (PEP) to the phosphoryl carrier protein (HPr).</text>
</comment>
<dbReference type="STRING" id="907348.TresaDRAFT_1956"/>
<evidence type="ECO:0000256" key="6">
    <source>
        <dbReference type="ARBA" id="ARBA00012232"/>
    </source>
</evidence>
<dbReference type="SUPFAM" id="SSF52009">
    <property type="entry name" value="Phosphohistidine domain"/>
    <property type="match status" value="1"/>
</dbReference>
<gene>
    <name evidence="24" type="ORF">TresaDRAFT_1956</name>
</gene>
<dbReference type="SUPFAM" id="SSF47831">
    <property type="entry name" value="Enzyme I of the PEP:sugar phosphotransferase system HPr-binding (sub)domain"/>
    <property type="match status" value="1"/>
</dbReference>
<dbReference type="GO" id="GO:0046872">
    <property type="term" value="F:metal ion binding"/>
    <property type="evidence" value="ECO:0007669"/>
    <property type="project" value="UniProtKB-KW"/>
</dbReference>
<feature type="binding site" evidence="19">
    <location>
        <position position="349"/>
    </location>
    <ligand>
        <name>phosphoenolpyruvate</name>
        <dbReference type="ChEBI" id="CHEBI:58702"/>
    </ligand>
</feature>
<dbReference type="PIRSF" id="PIRSF000732">
    <property type="entry name" value="PTS_enzyme_I"/>
    <property type="match status" value="1"/>
</dbReference>
<dbReference type="OrthoDB" id="9765468at2"/>
<dbReference type="PANTHER" id="PTHR46244">
    <property type="entry name" value="PHOSPHOENOLPYRUVATE-PROTEIN PHOSPHOTRANSFERASE"/>
    <property type="match status" value="1"/>
</dbReference>
<dbReference type="InterPro" id="IPR008731">
    <property type="entry name" value="PTS_EIN"/>
</dbReference>
<evidence type="ECO:0000256" key="18">
    <source>
        <dbReference type="PIRSR" id="PIRSR000732-1"/>
    </source>
</evidence>
<dbReference type="Pfam" id="PF00391">
    <property type="entry name" value="PEP-utilizers"/>
    <property type="match status" value="1"/>
</dbReference>
<feature type="binding site" evidence="19">
    <location>
        <position position="302"/>
    </location>
    <ligand>
        <name>phosphoenolpyruvate</name>
        <dbReference type="ChEBI" id="CHEBI:58702"/>
    </ligand>
</feature>
<reference evidence="24 25" key="1">
    <citation type="submission" date="2011-09" db="EMBL/GenBank/DDBJ databases">
        <title>The draft genome of Treponema saccharophilum DSM 2985.</title>
        <authorList>
            <consortium name="US DOE Joint Genome Institute (JGI-PGF)"/>
            <person name="Lucas S."/>
            <person name="Copeland A."/>
            <person name="Lapidus A."/>
            <person name="Glavina del Rio T."/>
            <person name="Dalin E."/>
            <person name="Tice H."/>
            <person name="Bruce D."/>
            <person name="Goodwin L."/>
            <person name="Pitluck S."/>
            <person name="Peters L."/>
            <person name="Kyrpides N."/>
            <person name="Mavromatis K."/>
            <person name="Ivanova N."/>
            <person name="Markowitz V."/>
            <person name="Cheng J.-F."/>
            <person name="Hugenholtz P."/>
            <person name="Woyke T."/>
            <person name="Wu D."/>
            <person name="Gronow S."/>
            <person name="Wellnitz S."/>
            <person name="Brambilla E."/>
            <person name="Klenk H.-P."/>
            <person name="Eisen J.A."/>
        </authorList>
    </citation>
    <scope>NUCLEOTIDE SEQUENCE [LARGE SCALE GENOMIC DNA]</scope>
    <source>
        <strain evidence="24 25">DSM 2985</strain>
    </source>
</reference>
<evidence type="ECO:0000259" key="22">
    <source>
        <dbReference type="Pfam" id="PF02896"/>
    </source>
</evidence>
<dbReference type="InterPro" id="IPR006318">
    <property type="entry name" value="PTS_EI-like"/>
</dbReference>
<evidence type="ECO:0000256" key="8">
    <source>
        <dbReference type="ARBA" id="ARBA00022448"/>
    </source>
</evidence>
<name>H7EKQ6_9SPIR</name>
<keyword evidence="14 17" id="KW-0418">Kinase</keyword>
<evidence type="ECO:0000256" key="1">
    <source>
        <dbReference type="ARBA" id="ARBA00000683"/>
    </source>
</evidence>
<evidence type="ECO:0000313" key="24">
    <source>
        <dbReference type="EMBL" id="EIC01814.1"/>
    </source>
</evidence>
<dbReference type="InterPro" id="IPR036618">
    <property type="entry name" value="PtsI_HPr-bd_sf"/>
</dbReference>
<feature type="domain" description="PEP-utilising enzyme mobile" evidence="21">
    <location>
        <begin position="159"/>
        <end position="231"/>
    </location>
</feature>
<feature type="domain" description="Phosphotransferase system enzyme I N-terminal" evidence="23">
    <location>
        <begin position="6"/>
        <end position="132"/>
    </location>
</feature>
<evidence type="ECO:0000313" key="25">
    <source>
        <dbReference type="Proteomes" id="UP000003571"/>
    </source>
</evidence>
<feature type="binding site" evidence="19">
    <location>
        <begin position="473"/>
        <end position="474"/>
    </location>
    <ligand>
        <name>phosphoenolpyruvate</name>
        <dbReference type="ChEBI" id="CHEBI:58702"/>
    </ligand>
</feature>
<dbReference type="Gene3D" id="1.10.274.10">
    <property type="entry name" value="PtsI, HPr-binding domain"/>
    <property type="match status" value="1"/>
</dbReference>
<keyword evidence="8 17" id="KW-0813">Transport</keyword>
<dbReference type="InterPro" id="IPR008279">
    <property type="entry name" value="PEP-util_enz_mobile_dom"/>
</dbReference>
<evidence type="ECO:0000256" key="19">
    <source>
        <dbReference type="PIRSR" id="PIRSR000732-2"/>
    </source>
</evidence>
<dbReference type="PRINTS" id="PR01736">
    <property type="entry name" value="PHPHTRNFRASE"/>
</dbReference>
<dbReference type="InterPro" id="IPR015813">
    <property type="entry name" value="Pyrv/PenolPyrv_kinase-like_dom"/>
</dbReference>
<evidence type="ECO:0000259" key="23">
    <source>
        <dbReference type="Pfam" id="PF05524"/>
    </source>
</evidence>
<dbReference type="Pfam" id="PF02896">
    <property type="entry name" value="PEP-utilizers_C"/>
    <property type="match status" value="1"/>
</dbReference>
<evidence type="ECO:0000259" key="21">
    <source>
        <dbReference type="Pfam" id="PF00391"/>
    </source>
</evidence>
<dbReference type="InterPro" id="IPR024692">
    <property type="entry name" value="PTS_EI"/>
</dbReference>
<keyword evidence="11 17" id="KW-0808">Transferase</keyword>
<evidence type="ECO:0000256" key="13">
    <source>
        <dbReference type="ARBA" id="ARBA00022723"/>
    </source>
</evidence>
<dbReference type="eggNOG" id="COG1080">
    <property type="taxonomic scope" value="Bacteria"/>
</dbReference>
<feature type="binding site" evidence="20">
    <location>
        <position position="474"/>
    </location>
    <ligand>
        <name>Mg(2+)</name>
        <dbReference type="ChEBI" id="CHEBI:18420"/>
    </ligand>
</feature>
<evidence type="ECO:0000256" key="12">
    <source>
        <dbReference type="ARBA" id="ARBA00022683"/>
    </source>
</evidence>
<dbReference type="SUPFAM" id="SSF51621">
    <property type="entry name" value="Phosphoenolpyruvate/pyruvate domain"/>
    <property type="match status" value="1"/>
</dbReference>
<comment type="cofactor">
    <cofactor evidence="2 17 20">
        <name>Mg(2+)</name>
        <dbReference type="ChEBI" id="CHEBI:18420"/>
    </cofactor>
</comment>
<evidence type="ECO:0000256" key="5">
    <source>
        <dbReference type="ARBA" id="ARBA00007837"/>
    </source>
</evidence>
<comment type="subcellular location">
    <subcellularLocation>
        <location evidence="4 17">Cytoplasm</location>
    </subcellularLocation>
</comment>
<organism evidence="24 25">
    <name type="scientific">Treponema saccharophilum DSM 2985</name>
    <dbReference type="NCBI Taxonomy" id="907348"/>
    <lineage>
        <taxon>Bacteria</taxon>
        <taxon>Pseudomonadati</taxon>
        <taxon>Spirochaetota</taxon>
        <taxon>Spirochaetia</taxon>
        <taxon>Spirochaetales</taxon>
        <taxon>Treponemataceae</taxon>
        <taxon>Treponema</taxon>
    </lineage>
</organism>
<dbReference type="Gene3D" id="3.20.20.60">
    <property type="entry name" value="Phosphoenolpyruvate-binding domains"/>
    <property type="match status" value="1"/>
</dbReference>
<dbReference type="RefSeq" id="WP_002704270.1">
    <property type="nucleotide sequence ID" value="NZ_AGRW01000046.1"/>
</dbReference>
<evidence type="ECO:0000256" key="15">
    <source>
        <dbReference type="ARBA" id="ARBA00022842"/>
    </source>
</evidence>
<dbReference type="NCBIfam" id="TIGR01417">
    <property type="entry name" value="PTS_I_fam"/>
    <property type="match status" value="1"/>
</dbReference>
<evidence type="ECO:0000256" key="16">
    <source>
        <dbReference type="ARBA" id="ARBA00033235"/>
    </source>
</evidence>
<keyword evidence="13 17" id="KW-0479">Metal-binding</keyword>
<evidence type="ECO:0000256" key="10">
    <source>
        <dbReference type="ARBA" id="ARBA00022597"/>
    </source>
</evidence>
<evidence type="ECO:0000256" key="17">
    <source>
        <dbReference type="PIRNR" id="PIRNR000732"/>
    </source>
</evidence>
<dbReference type="InterPro" id="IPR036637">
    <property type="entry name" value="Phosphohistidine_dom_sf"/>
</dbReference>
<dbReference type="Pfam" id="PF05524">
    <property type="entry name" value="PEP-utilisers_N"/>
    <property type="match status" value="1"/>
</dbReference>
<dbReference type="GO" id="GO:0008965">
    <property type="term" value="F:phosphoenolpyruvate-protein phosphotransferase activity"/>
    <property type="evidence" value="ECO:0007669"/>
    <property type="project" value="UniProtKB-EC"/>
</dbReference>
<comment type="catalytic activity">
    <reaction evidence="1 17">
        <text>L-histidyl-[protein] + phosphoenolpyruvate = N(pros)-phospho-L-histidyl-[protein] + pyruvate</text>
        <dbReference type="Rhea" id="RHEA:23880"/>
        <dbReference type="Rhea" id="RHEA-COMP:9745"/>
        <dbReference type="Rhea" id="RHEA-COMP:9746"/>
        <dbReference type="ChEBI" id="CHEBI:15361"/>
        <dbReference type="ChEBI" id="CHEBI:29979"/>
        <dbReference type="ChEBI" id="CHEBI:58702"/>
        <dbReference type="ChEBI" id="CHEBI:64837"/>
        <dbReference type="EC" id="2.7.3.9"/>
    </reaction>
</comment>
<dbReference type="EC" id="2.7.3.9" evidence="6 17"/>
<proteinExistence type="inferred from homology"/>
<dbReference type="Gene3D" id="3.50.30.10">
    <property type="entry name" value="Phosphohistidine domain"/>
    <property type="match status" value="1"/>
</dbReference>
<keyword evidence="24" id="KW-0670">Pyruvate</keyword>
<dbReference type="InterPro" id="IPR040442">
    <property type="entry name" value="Pyrv_kinase-like_dom_sf"/>
</dbReference>
<keyword evidence="25" id="KW-1185">Reference proteome</keyword>
<feature type="active site" description="Tele-phosphohistidine intermediate" evidence="18">
    <location>
        <position position="195"/>
    </location>
</feature>
<evidence type="ECO:0000256" key="14">
    <source>
        <dbReference type="ARBA" id="ARBA00022777"/>
    </source>
</evidence>